<keyword evidence="5" id="KW-0333">Golgi apparatus</keyword>
<keyword evidence="10" id="KW-1185">Reference proteome</keyword>
<dbReference type="Pfam" id="PF04488">
    <property type="entry name" value="Gly_transf_sug"/>
    <property type="match status" value="1"/>
</dbReference>
<name>A0A1J1IKE1_9DIPT</name>
<sequence length="351" mass="40083">MFLRILNSNNIRKRLFGGLLLFVLSFIIYVNFNQNVKNCYFDITWKDGRTLRSVAENSRLESVVNPKNIFFHETSCSLDGIVKMNSRQACAVESAALMNPGHQVYVLFTSQVGFRNTTQLPIIDALLSYPNIHFNYLNLTQYAAHTPLAKWMKSQELFKSHYVNSHTSDILRYLSLWKYSGTYLDLDVVVLKSFDSINTNFAGAESNNFVAAGIINLENDSGHKIADMCVKDLLKNFNGADWGNNGPGVITRVCQEICHTKNVSEMITMNNCENFHVLPIESCYSIRWPEHIKFFKKEFLNETLQRLNHSIIAHVWNKHSAATPLNVNSNVAYINLAKRYCPKVVAVSEFF</sequence>
<dbReference type="AlphaFoldDB" id="A0A1J1IKE1"/>
<evidence type="ECO:0000256" key="2">
    <source>
        <dbReference type="ARBA" id="ARBA00009003"/>
    </source>
</evidence>
<dbReference type="GO" id="GO:0000139">
    <property type="term" value="C:Golgi membrane"/>
    <property type="evidence" value="ECO:0007669"/>
    <property type="project" value="UniProtKB-SubCell"/>
</dbReference>
<evidence type="ECO:0000256" key="3">
    <source>
        <dbReference type="ARBA" id="ARBA00022676"/>
    </source>
</evidence>
<feature type="domain" description="Alpha 1,4-glycosyltransferase" evidence="8">
    <location>
        <begin position="220"/>
        <end position="347"/>
    </location>
</feature>
<dbReference type="STRING" id="568069.A0A1J1IKE1"/>
<protein>
    <submittedName>
        <fullName evidence="9">CLUMA_CG013960, isoform A</fullName>
    </submittedName>
</protein>
<proteinExistence type="inferred from homology"/>
<keyword evidence="6 7" id="KW-0472">Membrane</keyword>
<keyword evidence="3" id="KW-0328">Glycosyltransferase</keyword>
<comment type="subcellular location">
    <subcellularLocation>
        <location evidence="1">Golgi apparatus membrane</location>
        <topology evidence="1">Single-pass type II membrane protein</topology>
    </subcellularLocation>
</comment>
<evidence type="ECO:0000256" key="6">
    <source>
        <dbReference type="ARBA" id="ARBA00023136"/>
    </source>
</evidence>
<keyword evidence="4" id="KW-0808">Transferase</keyword>
<dbReference type="InterPro" id="IPR051981">
    <property type="entry name" value="Glycosyltransf_32"/>
</dbReference>
<evidence type="ECO:0000313" key="10">
    <source>
        <dbReference type="Proteomes" id="UP000183832"/>
    </source>
</evidence>
<dbReference type="PANTHER" id="PTHR12042:SF21">
    <property type="entry name" value="ALPHA1,4-GALACTOSYLTRANSFERASE 1-RELATED"/>
    <property type="match status" value="1"/>
</dbReference>
<dbReference type="InterPro" id="IPR029044">
    <property type="entry name" value="Nucleotide-diphossugar_trans"/>
</dbReference>
<evidence type="ECO:0000256" key="7">
    <source>
        <dbReference type="SAM" id="Phobius"/>
    </source>
</evidence>
<feature type="transmembrane region" description="Helical" evidence="7">
    <location>
        <begin position="15"/>
        <end position="32"/>
    </location>
</feature>
<keyword evidence="7" id="KW-1133">Transmembrane helix</keyword>
<dbReference type="OrthoDB" id="409543at2759"/>
<dbReference type="Pfam" id="PF04572">
    <property type="entry name" value="Gb3_synth"/>
    <property type="match status" value="1"/>
</dbReference>
<organism evidence="9 10">
    <name type="scientific">Clunio marinus</name>
    <dbReference type="NCBI Taxonomy" id="568069"/>
    <lineage>
        <taxon>Eukaryota</taxon>
        <taxon>Metazoa</taxon>
        <taxon>Ecdysozoa</taxon>
        <taxon>Arthropoda</taxon>
        <taxon>Hexapoda</taxon>
        <taxon>Insecta</taxon>
        <taxon>Pterygota</taxon>
        <taxon>Neoptera</taxon>
        <taxon>Endopterygota</taxon>
        <taxon>Diptera</taxon>
        <taxon>Nematocera</taxon>
        <taxon>Chironomoidea</taxon>
        <taxon>Chironomidae</taxon>
        <taxon>Clunio</taxon>
    </lineage>
</organism>
<evidence type="ECO:0000313" key="9">
    <source>
        <dbReference type="EMBL" id="CRL00703.1"/>
    </source>
</evidence>
<dbReference type="GO" id="GO:0035248">
    <property type="term" value="F:alpha-1,4-N-acetylgalactosaminyltransferase activity"/>
    <property type="evidence" value="ECO:0007669"/>
    <property type="project" value="TreeGrafter"/>
</dbReference>
<gene>
    <name evidence="9" type="ORF">CLUMA_CG013960</name>
</gene>
<evidence type="ECO:0000259" key="8">
    <source>
        <dbReference type="Pfam" id="PF04572"/>
    </source>
</evidence>
<dbReference type="InterPro" id="IPR007577">
    <property type="entry name" value="GlycoTrfase_DXD_sugar-bd_CS"/>
</dbReference>
<dbReference type="GO" id="GO:0006688">
    <property type="term" value="P:glycosphingolipid biosynthetic process"/>
    <property type="evidence" value="ECO:0007669"/>
    <property type="project" value="TreeGrafter"/>
</dbReference>
<dbReference type="Gene3D" id="3.90.550.20">
    <property type="match status" value="1"/>
</dbReference>
<evidence type="ECO:0000256" key="1">
    <source>
        <dbReference type="ARBA" id="ARBA00004323"/>
    </source>
</evidence>
<dbReference type="PANTHER" id="PTHR12042">
    <property type="entry name" value="LACTOSYLCERAMIDE 4-ALPHA-GALACTOSYLTRANSFERASE ALPHA- 1,4-GALACTOSYLTRANSFERASE"/>
    <property type="match status" value="1"/>
</dbReference>
<reference evidence="9 10" key="1">
    <citation type="submission" date="2015-04" db="EMBL/GenBank/DDBJ databases">
        <authorList>
            <person name="Syromyatnikov M.Y."/>
            <person name="Popov V.N."/>
        </authorList>
    </citation>
    <scope>NUCLEOTIDE SEQUENCE [LARGE SCALE GENOMIC DNA]</scope>
</reference>
<evidence type="ECO:0000256" key="4">
    <source>
        <dbReference type="ARBA" id="ARBA00022679"/>
    </source>
</evidence>
<dbReference type="InterPro" id="IPR007652">
    <property type="entry name" value="A1-4-GlycosylTfrase_dom"/>
</dbReference>
<dbReference type="SUPFAM" id="SSF53448">
    <property type="entry name" value="Nucleotide-diphospho-sugar transferases"/>
    <property type="match status" value="1"/>
</dbReference>
<dbReference type="EMBL" id="CVRI01000054">
    <property type="protein sequence ID" value="CRL00703.1"/>
    <property type="molecule type" value="Genomic_DNA"/>
</dbReference>
<accession>A0A1J1IKE1</accession>
<dbReference type="Proteomes" id="UP000183832">
    <property type="component" value="Unassembled WGS sequence"/>
</dbReference>
<comment type="similarity">
    <text evidence="2">Belongs to the glycosyltransferase 32 family.</text>
</comment>
<keyword evidence="7" id="KW-0812">Transmembrane</keyword>
<evidence type="ECO:0000256" key="5">
    <source>
        <dbReference type="ARBA" id="ARBA00023034"/>
    </source>
</evidence>